<evidence type="ECO:0000313" key="3">
    <source>
        <dbReference type="Proteomes" id="UP000775213"/>
    </source>
</evidence>
<keyword evidence="3" id="KW-1185">Reference proteome</keyword>
<gene>
    <name evidence="2" type="ORF">IEQ34_014256</name>
</gene>
<sequence length="210" mass="23334">MATELAIDSGVWYKLSRQSVSGHSIKVVGKPSSHLRNGSIIFNARIDPLLEFPFDPYWKVFSFIPICSFLPPKVRFLCGFGSLSSLLRSLSFYLNHLVSSESAEMAEWTRACFQSTLKIVNSVSGLVGMSMILYSLWMVRAWFQEMSELSPGFSGSHPPWFIFTFLGLGIFLCVVTCSGHIAAETINGHCLSCVSFSIESKPNILLIFAL</sequence>
<comment type="caution">
    <text evidence="2">The sequence shown here is derived from an EMBL/GenBank/DDBJ whole genome shotgun (WGS) entry which is preliminary data.</text>
</comment>
<feature type="transmembrane region" description="Helical" evidence="1">
    <location>
        <begin position="159"/>
        <end position="182"/>
    </location>
</feature>
<dbReference type="AlphaFoldDB" id="A0AAV7GLH0"/>
<keyword evidence="1" id="KW-0812">Transmembrane</keyword>
<keyword evidence="1" id="KW-0472">Membrane</keyword>
<protein>
    <submittedName>
        <fullName evidence="2">Uncharacterized protein</fullName>
    </submittedName>
</protein>
<dbReference type="EMBL" id="JAGFBR010000013">
    <property type="protein sequence ID" value="KAH0456349.1"/>
    <property type="molecule type" value="Genomic_DNA"/>
</dbReference>
<organism evidence="2 3">
    <name type="scientific">Dendrobium chrysotoxum</name>
    <name type="common">Orchid</name>
    <dbReference type="NCBI Taxonomy" id="161865"/>
    <lineage>
        <taxon>Eukaryota</taxon>
        <taxon>Viridiplantae</taxon>
        <taxon>Streptophyta</taxon>
        <taxon>Embryophyta</taxon>
        <taxon>Tracheophyta</taxon>
        <taxon>Spermatophyta</taxon>
        <taxon>Magnoliopsida</taxon>
        <taxon>Liliopsida</taxon>
        <taxon>Asparagales</taxon>
        <taxon>Orchidaceae</taxon>
        <taxon>Epidendroideae</taxon>
        <taxon>Malaxideae</taxon>
        <taxon>Dendrobiinae</taxon>
        <taxon>Dendrobium</taxon>
    </lineage>
</organism>
<keyword evidence="1" id="KW-1133">Transmembrane helix</keyword>
<feature type="transmembrane region" description="Helical" evidence="1">
    <location>
        <begin position="119"/>
        <end position="139"/>
    </location>
</feature>
<dbReference type="Proteomes" id="UP000775213">
    <property type="component" value="Unassembled WGS sequence"/>
</dbReference>
<proteinExistence type="predicted"/>
<reference evidence="2 3" key="1">
    <citation type="journal article" date="2021" name="Hortic Res">
        <title>Chromosome-scale assembly of the Dendrobium chrysotoxum genome enhances the understanding of orchid evolution.</title>
        <authorList>
            <person name="Zhang Y."/>
            <person name="Zhang G.Q."/>
            <person name="Zhang D."/>
            <person name="Liu X.D."/>
            <person name="Xu X.Y."/>
            <person name="Sun W.H."/>
            <person name="Yu X."/>
            <person name="Zhu X."/>
            <person name="Wang Z.W."/>
            <person name="Zhao X."/>
            <person name="Zhong W.Y."/>
            <person name="Chen H."/>
            <person name="Yin W.L."/>
            <person name="Huang T."/>
            <person name="Niu S.C."/>
            <person name="Liu Z.J."/>
        </authorList>
    </citation>
    <scope>NUCLEOTIDE SEQUENCE [LARGE SCALE GENOMIC DNA]</scope>
    <source>
        <strain evidence="2">Lindl</strain>
    </source>
</reference>
<name>A0AAV7GLH0_DENCH</name>
<evidence type="ECO:0000313" key="2">
    <source>
        <dbReference type="EMBL" id="KAH0456349.1"/>
    </source>
</evidence>
<accession>A0AAV7GLH0</accession>
<evidence type="ECO:0000256" key="1">
    <source>
        <dbReference type="SAM" id="Phobius"/>
    </source>
</evidence>